<dbReference type="GO" id="GO:0005509">
    <property type="term" value="F:calcium ion binding"/>
    <property type="evidence" value="ECO:0007669"/>
    <property type="project" value="InterPro"/>
</dbReference>
<dbReference type="Pfam" id="PF01789">
    <property type="entry name" value="PsbP"/>
    <property type="match status" value="1"/>
</dbReference>
<gene>
    <name evidence="3" type="primary">LOC101504678</name>
</gene>
<dbReference type="PaxDb" id="3827-XP_004493332.1"/>
<dbReference type="STRING" id="3827.A0A1S2XTE7"/>
<dbReference type="GO" id="GO:0019898">
    <property type="term" value="C:extrinsic component of membrane"/>
    <property type="evidence" value="ECO:0007669"/>
    <property type="project" value="InterPro"/>
</dbReference>
<dbReference type="InterPro" id="IPR016123">
    <property type="entry name" value="Mog1/PsbP_a/b/a-sand"/>
</dbReference>
<dbReference type="Proteomes" id="UP000087171">
    <property type="component" value="Chromosome Ca3"/>
</dbReference>
<reference evidence="2" key="1">
    <citation type="journal article" date="2013" name="Nat. Biotechnol.">
        <title>Draft genome sequence of chickpea (Cicer arietinum) provides a resource for trait improvement.</title>
        <authorList>
            <person name="Varshney R.K."/>
            <person name="Song C."/>
            <person name="Saxena R.K."/>
            <person name="Azam S."/>
            <person name="Yu S."/>
            <person name="Sharpe A.G."/>
            <person name="Cannon S."/>
            <person name="Baek J."/>
            <person name="Rosen B.D."/>
            <person name="Tar'an B."/>
            <person name="Millan T."/>
            <person name="Zhang X."/>
            <person name="Ramsay L.D."/>
            <person name="Iwata A."/>
            <person name="Wang Y."/>
            <person name="Nelson W."/>
            <person name="Farmer A.D."/>
            <person name="Gaur P.M."/>
            <person name="Soderlund C."/>
            <person name="Penmetsa R.V."/>
            <person name="Xu C."/>
            <person name="Bharti A.K."/>
            <person name="He W."/>
            <person name="Winter P."/>
            <person name="Zhao S."/>
            <person name="Hane J.K."/>
            <person name="Carrasquilla-Garcia N."/>
            <person name="Condie J.A."/>
            <person name="Upadhyaya H.D."/>
            <person name="Luo M.C."/>
            <person name="Thudi M."/>
            <person name="Gowda C.L."/>
            <person name="Singh N.P."/>
            <person name="Lichtenzveig J."/>
            <person name="Gali K.K."/>
            <person name="Rubio J."/>
            <person name="Nadarajan N."/>
            <person name="Dolezel J."/>
            <person name="Bansal K.C."/>
            <person name="Xu X."/>
            <person name="Edwards D."/>
            <person name="Zhang G."/>
            <person name="Kahl G."/>
            <person name="Gil J."/>
            <person name="Singh K.B."/>
            <person name="Datta S.K."/>
            <person name="Jackson S.A."/>
            <person name="Wang J."/>
            <person name="Cook D.R."/>
        </authorList>
    </citation>
    <scope>NUCLEOTIDE SEQUENCE [LARGE SCALE GENOMIC DNA]</scope>
    <source>
        <strain evidence="2">cv. CDC Frontier</strain>
    </source>
</reference>
<dbReference type="GO" id="GO:0009654">
    <property type="term" value="C:photosystem II oxygen evolving complex"/>
    <property type="evidence" value="ECO:0007669"/>
    <property type="project" value="InterPro"/>
</dbReference>
<organism evidence="2 3">
    <name type="scientific">Cicer arietinum</name>
    <name type="common">Chickpea</name>
    <name type="synonym">Garbanzo</name>
    <dbReference type="NCBI Taxonomy" id="3827"/>
    <lineage>
        <taxon>Eukaryota</taxon>
        <taxon>Viridiplantae</taxon>
        <taxon>Streptophyta</taxon>
        <taxon>Embryophyta</taxon>
        <taxon>Tracheophyta</taxon>
        <taxon>Spermatophyta</taxon>
        <taxon>Magnoliopsida</taxon>
        <taxon>eudicotyledons</taxon>
        <taxon>Gunneridae</taxon>
        <taxon>Pentapetalae</taxon>
        <taxon>rosids</taxon>
        <taxon>fabids</taxon>
        <taxon>Fabales</taxon>
        <taxon>Fabaceae</taxon>
        <taxon>Papilionoideae</taxon>
        <taxon>50 kb inversion clade</taxon>
        <taxon>NPAAA clade</taxon>
        <taxon>Hologalegina</taxon>
        <taxon>IRL clade</taxon>
        <taxon>Cicereae</taxon>
        <taxon>Cicer</taxon>
    </lineage>
</organism>
<evidence type="ECO:0000313" key="2">
    <source>
        <dbReference type="Proteomes" id="UP000087171"/>
    </source>
</evidence>
<reference evidence="3" key="2">
    <citation type="submission" date="2025-08" db="UniProtKB">
        <authorList>
            <consortium name="RefSeq"/>
        </authorList>
    </citation>
    <scope>IDENTIFICATION</scope>
    <source>
        <tissue evidence="3">Etiolated seedlings</tissue>
    </source>
</reference>
<dbReference type="KEGG" id="cam:101504678"/>
<dbReference type="Gene3D" id="3.40.1000.10">
    <property type="entry name" value="Mog1/PsbP, alpha/beta/alpha sandwich"/>
    <property type="match status" value="1"/>
</dbReference>
<dbReference type="eggNOG" id="ENOG502QT2I">
    <property type="taxonomic scope" value="Eukaryota"/>
</dbReference>
<feature type="domain" description="PsbP C-terminal" evidence="1">
    <location>
        <begin position="126"/>
        <end position="283"/>
    </location>
</feature>
<dbReference type="SUPFAM" id="SSF55724">
    <property type="entry name" value="Mog1p/PsbP-like"/>
    <property type="match status" value="1"/>
</dbReference>
<accession>A0A1S2XTE7</accession>
<proteinExistence type="predicted"/>
<dbReference type="PANTHER" id="PTHR31407">
    <property type="match status" value="1"/>
</dbReference>
<dbReference type="PANTHER" id="PTHR31407:SF18">
    <property type="entry name" value="PSBP DOMAIN-CONTAINING PROTEIN 6, CHLOROPLASTIC"/>
    <property type="match status" value="1"/>
</dbReference>
<dbReference type="InterPro" id="IPR002683">
    <property type="entry name" value="PsbP_C"/>
</dbReference>
<sequence length="283" mass="31408">MDKKFINIEPCPFLHKFIPLITKMATSLLLPLTTSKLSPFRSLRASASVSVHETHFQHTPRRDFLKGIALQTLSLPLLVLTNPLHSQAREIEVGSFLPPSSSDPSFVLFKASSKDTPALRAGNVQPYQFLLPPTWKQARVANILSGNYCQPKCAEPWVEVKFEDEKQGKIQVVASPLIRLTNKPNATIEDIGSPEKVIASLGPFVTGNTLDPDELLETSIEKLDDQTYYKYVLETPYALTGSHNLAKATAKGNTVVLFVVSANDKQWQTSEKTLKSMLDSFKV</sequence>
<dbReference type="GeneID" id="101504678"/>
<protein>
    <submittedName>
        <fullName evidence="3">PsbP domain-containing protein 6, chloroplastic</fullName>
    </submittedName>
</protein>
<dbReference type="RefSeq" id="XP_004493332.1">
    <property type="nucleotide sequence ID" value="XM_004493275.3"/>
</dbReference>
<name>A0A1S2XTE7_CICAR</name>
<evidence type="ECO:0000313" key="3">
    <source>
        <dbReference type="RefSeq" id="XP_004493332.1"/>
    </source>
</evidence>
<dbReference type="OrthoDB" id="512438at2759"/>
<dbReference type="GO" id="GO:0015979">
    <property type="term" value="P:photosynthesis"/>
    <property type="evidence" value="ECO:0007669"/>
    <property type="project" value="InterPro"/>
</dbReference>
<evidence type="ECO:0000259" key="1">
    <source>
        <dbReference type="Pfam" id="PF01789"/>
    </source>
</evidence>
<dbReference type="AlphaFoldDB" id="A0A1S2XTE7"/>
<keyword evidence="2" id="KW-1185">Reference proteome</keyword>